<organism evidence="2">
    <name type="scientific">Alexandrium catenella</name>
    <name type="common">Red tide dinoflagellate</name>
    <name type="synonym">Gonyaulax catenella</name>
    <dbReference type="NCBI Taxonomy" id="2925"/>
    <lineage>
        <taxon>Eukaryota</taxon>
        <taxon>Sar</taxon>
        <taxon>Alveolata</taxon>
        <taxon>Dinophyceae</taxon>
        <taxon>Gonyaulacales</taxon>
        <taxon>Pyrocystaceae</taxon>
        <taxon>Alexandrium</taxon>
    </lineage>
</organism>
<evidence type="ECO:0000256" key="1">
    <source>
        <dbReference type="SAM" id="SignalP"/>
    </source>
</evidence>
<accession>A0A7S1WH96</accession>
<reference evidence="2" key="1">
    <citation type="submission" date="2021-01" db="EMBL/GenBank/DDBJ databases">
        <authorList>
            <person name="Corre E."/>
            <person name="Pelletier E."/>
            <person name="Niang G."/>
            <person name="Scheremetjew M."/>
            <person name="Finn R."/>
            <person name="Kale V."/>
            <person name="Holt S."/>
            <person name="Cochrane G."/>
            <person name="Meng A."/>
            <person name="Brown T."/>
            <person name="Cohen L."/>
        </authorList>
    </citation>
    <scope>NUCLEOTIDE SEQUENCE</scope>
    <source>
        <strain evidence="2">OF101</strain>
    </source>
</reference>
<dbReference type="EMBL" id="HBGE01075237">
    <property type="protein sequence ID" value="CAD9168289.1"/>
    <property type="molecule type" value="Transcribed_RNA"/>
</dbReference>
<name>A0A7S1WH96_ALECA</name>
<feature type="chain" id="PRO_5031057760" description="Transmembrane 9 superfamily member" evidence="1">
    <location>
        <begin position="27"/>
        <end position="180"/>
    </location>
</feature>
<evidence type="ECO:0008006" key="3">
    <source>
        <dbReference type="Google" id="ProtNLM"/>
    </source>
</evidence>
<evidence type="ECO:0000313" key="2">
    <source>
        <dbReference type="EMBL" id="CAD9168289.1"/>
    </source>
</evidence>
<sequence length="180" mass="19808">MAYGKAQCCRGSGAVALLALLRGAAAGLVWQDCGLLADVPAVEIVEYSHTPDPIQVGQPYVIRRKFRSLLDKPIGNFSEEFWSYNRSAEDSEQWSSYFHNGPFSRCGAKDYQISCPLQPRTTFLFEDHHPASKGHGPHGEHRAVEHYYVDGRFAGCVVVVFEYSNSSSRPAASTGPAIVL</sequence>
<protein>
    <recommendedName>
        <fullName evidence="3">Transmembrane 9 superfamily member</fullName>
    </recommendedName>
</protein>
<gene>
    <name evidence="2" type="ORF">ACAT0790_LOCUS45057</name>
</gene>
<dbReference type="AlphaFoldDB" id="A0A7S1WH96"/>
<proteinExistence type="predicted"/>
<feature type="signal peptide" evidence="1">
    <location>
        <begin position="1"/>
        <end position="26"/>
    </location>
</feature>
<keyword evidence="1" id="KW-0732">Signal</keyword>